<comment type="caution">
    <text evidence="4">The sequence shown here is derived from an EMBL/GenBank/DDBJ whole genome shotgun (WGS) entry which is preliminary data.</text>
</comment>
<dbReference type="InterPro" id="IPR025724">
    <property type="entry name" value="GAG-pre-integrase_dom"/>
</dbReference>
<dbReference type="GO" id="GO:0003676">
    <property type="term" value="F:nucleic acid binding"/>
    <property type="evidence" value="ECO:0007669"/>
    <property type="project" value="InterPro"/>
</dbReference>
<evidence type="ECO:0000259" key="3">
    <source>
        <dbReference type="Pfam" id="PF22936"/>
    </source>
</evidence>
<feature type="domain" description="Retrovirus-related Pol polyprotein from transposon TNT 1-94-like beta-barrel" evidence="3">
    <location>
        <begin position="192"/>
        <end position="268"/>
    </location>
</feature>
<dbReference type="Gene3D" id="3.30.420.10">
    <property type="entry name" value="Ribonuclease H-like superfamily/Ribonuclease H"/>
    <property type="match status" value="1"/>
</dbReference>
<dbReference type="InterPro" id="IPR036397">
    <property type="entry name" value="RNaseH_sf"/>
</dbReference>
<name>A0A420IW91_9PEZI</name>
<protein>
    <submittedName>
        <fullName evidence="4">Retrovirus-related Pol polyprotein from transposon RE1</fullName>
    </submittedName>
</protein>
<dbReference type="AlphaFoldDB" id="A0A420IW91"/>
<gene>
    <name evidence="4" type="ORF">GcC1_052041</name>
</gene>
<accession>A0A420IW91</accession>
<evidence type="ECO:0000256" key="1">
    <source>
        <dbReference type="SAM" id="MobiDB-lite"/>
    </source>
</evidence>
<dbReference type="EMBL" id="MCBR01005277">
    <property type="protein sequence ID" value="RKF78773.1"/>
    <property type="molecule type" value="Genomic_DNA"/>
</dbReference>
<evidence type="ECO:0000259" key="2">
    <source>
        <dbReference type="Pfam" id="PF13976"/>
    </source>
</evidence>
<dbReference type="Proteomes" id="UP000285405">
    <property type="component" value="Unassembled WGS sequence"/>
</dbReference>
<feature type="region of interest" description="Disordered" evidence="1">
    <location>
        <begin position="82"/>
        <end position="108"/>
    </location>
</feature>
<evidence type="ECO:0000313" key="5">
    <source>
        <dbReference type="Proteomes" id="UP000285405"/>
    </source>
</evidence>
<dbReference type="OrthoDB" id="4947595at2759"/>
<feature type="domain" description="GAG-pre-integrase" evidence="2">
    <location>
        <begin position="313"/>
        <end position="366"/>
    </location>
</feature>
<feature type="non-terminal residue" evidence="4">
    <location>
        <position position="432"/>
    </location>
</feature>
<feature type="compositionally biased region" description="Low complexity" evidence="1">
    <location>
        <begin position="84"/>
        <end position="106"/>
    </location>
</feature>
<proteinExistence type="predicted"/>
<reference evidence="4 5" key="1">
    <citation type="journal article" date="2018" name="BMC Genomics">
        <title>Comparative genome analyses reveal sequence features reflecting distinct modes of host-adaptation between dicot and monocot powdery mildew.</title>
        <authorList>
            <person name="Wu Y."/>
            <person name="Ma X."/>
            <person name="Pan Z."/>
            <person name="Kale S.D."/>
            <person name="Song Y."/>
            <person name="King H."/>
            <person name="Zhang Q."/>
            <person name="Presley C."/>
            <person name="Deng X."/>
            <person name="Wei C.I."/>
            <person name="Xiao S."/>
        </authorList>
    </citation>
    <scope>NUCLEOTIDE SEQUENCE [LARGE SCALE GENOMIC DNA]</scope>
    <source>
        <strain evidence="4">UCSC1</strain>
    </source>
</reference>
<dbReference type="Pfam" id="PF13976">
    <property type="entry name" value="gag_pre-integrs"/>
    <property type="match status" value="1"/>
</dbReference>
<sequence length="432" mass="48737">MNIPEAQGLRPTQSFLEAIYQINSSFSDYWINRLEDEARTNSEHWEEKFPDEIKISDIFERTLATKNATLLPQSSFAVFKGQDSSKLTPSASSSSKNSPSNSSKNLCVARPSNFKPSAEKQQKVDFFLSDPINKSRVEAALQKAEKFQQRRNIKPQQDSNSSANIQVAAAVSTSSFSYPRSIMSEYPLKNSFILDSGSDGHICNDFSRFSNYYSKPSTSIAGSGESKILGYGTVFIQISTGLFQLNNIAYIPSFHTSVASLTRFQAAGISWNPQTGSIFTTEKTICYTEKKFNQYVIEYNELLSPITSTFAKLSVRKNLTSKEITLWHERLGHPSNHVLEKVLKNNSSLSQIERELEDCESCRLAKATRVISRTPPISRATRPFYRIFIDLFSLPKAYNENKIAFLIKDDFTKMIFFYALPNSSAQENLNCL</sequence>
<organism evidence="4 5">
    <name type="scientific">Golovinomyces cichoracearum</name>
    <dbReference type="NCBI Taxonomy" id="62708"/>
    <lineage>
        <taxon>Eukaryota</taxon>
        <taxon>Fungi</taxon>
        <taxon>Dikarya</taxon>
        <taxon>Ascomycota</taxon>
        <taxon>Pezizomycotina</taxon>
        <taxon>Leotiomycetes</taxon>
        <taxon>Erysiphales</taxon>
        <taxon>Erysiphaceae</taxon>
        <taxon>Golovinomyces</taxon>
    </lineage>
</organism>
<dbReference type="Pfam" id="PF22936">
    <property type="entry name" value="Pol_BBD"/>
    <property type="match status" value="1"/>
</dbReference>
<dbReference type="InterPro" id="IPR054722">
    <property type="entry name" value="PolX-like_BBD"/>
</dbReference>
<evidence type="ECO:0000313" key="4">
    <source>
        <dbReference type="EMBL" id="RKF78773.1"/>
    </source>
</evidence>